<dbReference type="AlphaFoldDB" id="A0A1Y1KK18"/>
<name>A0A1Y1KK18_PHOPY</name>
<evidence type="ECO:0000256" key="1">
    <source>
        <dbReference type="SAM" id="Coils"/>
    </source>
</evidence>
<feature type="compositionally biased region" description="Low complexity" evidence="2">
    <location>
        <begin position="125"/>
        <end position="141"/>
    </location>
</feature>
<accession>A0A1Y1KK18</accession>
<dbReference type="EMBL" id="GEZM01081243">
    <property type="protein sequence ID" value="JAV61752.1"/>
    <property type="molecule type" value="Transcribed_RNA"/>
</dbReference>
<evidence type="ECO:0000313" key="3">
    <source>
        <dbReference type="EMBL" id="JAV61752.1"/>
    </source>
</evidence>
<sequence>MNEDRELLQSQYMDISQELKVKTDALRKYRHKVKSLEKEIGDIQSEFQVERNDYLETIRKLNRNTKLLSQITEKLSGTLKNECNYKDLEAIKEQAIWIEDSQKYKLPNLVVHRTKLPPPGQNREPSANSSKSSNPSTPPDDNSQKSDKVDNEDIIGSYFKPRRATELLNQSSRLESSVFTTWRDFANKTKPRSSEGVHSPTIMSTFSFPHSNWLNGNALGMDTSNRRPLRLEALPLIEKRRKNTNLILPWM</sequence>
<feature type="coiled-coil region" evidence="1">
    <location>
        <begin position="19"/>
        <end position="53"/>
    </location>
</feature>
<keyword evidence="1" id="KW-0175">Coiled coil</keyword>
<protein>
    <submittedName>
        <fullName evidence="3">Uncharacterized protein</fullName>
    </submittedName>
</protein>
<feature type="compositionally biased region" description="Basic and acidic residues" evidence="2">
    <location>
        <begin position="142"/>
        <end position="151"/>
    </location>
</feature>
<feature type="region of interest" description="Disordered" evidence="2">
    <location>
        <begin position="112"/>
        <end position="152"/>
    </location>
</feature>
<reference evidence="3" key="1">
    <citation type="journal article" date="2016" name="Sci. Rep.">
        <title>Molecular characterization of firefly nuptial gifts: a multi-omics approach sheds light on postcopulatory sexual selection.</title>
        <authorList>
            <person name="Al-Wathiqui N."/>
            <person name="Fallon T.R."/>
            <person name="South A."/>
            <person name="Weng J.K."/>
            <person name="Lewis S.M."/>
        </authorList>
    </citation>
    <scope>NUCLEOTIDE SEQUENCE</scope>
</reference>
<organism evidence="3">
    <name type="scientific">Photinus pyralis</name>
    <name type="common">Common eastern firefly</name>
    <name type="synonym">Lampyris pyralis</name>
    <dbReference type="NCBI Taxonomy" id="7054"/>
    <lineage>
        <taxon>Eukaryota</taxon>
        <taxon>Metazoa</taxon>
        <taxon>Ecdysozoa</taxon>
        <taxon>Arthropoda</taxon>
        <taxon>Hexapoda</taxon>
        <taxon>Insecta</taxon>
        <taxon>Pterygota</taxon>
        <taxon>Neoptera</taxon>
        <taxon>Endopterygota</taxon>
        <taxon>Coleoptera</taxon>
        <taxon>Polyphaga</taxon>
        <taxon>Elateriformia</taxon>
        <taxon>Elateroidea</taxon>
        <taxon>Lampyridae</taxon>
        <taxon>Lampyrinae</taxon>
        <taxon>Photinus</taxon>
    </lineage>
</organism>
<evidence type="ECO:0000256" key="2">
    <source>
        <dbReference type="SAM" id="MobiDB-lite"/>
    </source>
</evidence>
<proteinExistence type="predicted"/>